<feature type="compositionally biased region" description="Basic residues" evidence="1">
    <location>
        <begin position="22"/>
        <end position="33"/>
    </location>
</feature>
<name>A0A060R8V0_9BACT</name>
<evidence type="ECO:0000256" key="1">
    <source>
        <dbReference type="SAM" id="MobiDB-lite"/>
    </source>
</evidence>
<evidence type="ECO:0000313" key="3">
    <source>
        <dbReference type="Proteomes" id="UP000027616"/>
    </source>
</evidence>
<dbReference type="KEGG" id="rbc:BN938_1852"/>
<evidence type="ECO:0000313" key="2">
    <source>
        <dbReference type="EMBL" id="CDN31932.1"/>
    </source>
</evidence>
<feature type="region of interest" description="Disordered" evidence="1">
    <location>
        <begin position="22"/>
        <end position="42"/>
    </location>
</feature>
<protein>
    <submittedName>
        <fullName evidence="2">Uncharacterized protein</fullName>
    </submittedName>
</protein>
<keyword evidence="3" id="KW-1185">Reference proteome</keyword>
<accession>A0A060R8V0</accession>
<dbReference type="STRING" id="1433126.BN938_1852"/>
<dbReference type="AlphaFoldDB" id="A0A060R8V0"/>
<dbReference type="EMBL" id="HG934468">
    <property type="protein sequence ID" value="CDN31932.1"/>
    <property type="molecule type" value="Genomic_DNA"/>
</dbReference>
<organism evidence="2 3">
    <name type="scientific">Mucinivorans hirudinis</name>
    <dbReference type="NCBI Taxonomy" id="1433126"/>
    <lineage>
        <taxon>Bacteria</taxon>
        <taxon>Pseudomonadati</taxon>
        <taxon>Bacteroidota</taxon>
        <taxon>Bacteroidia</taxon>
        <taxon>Bacteroidales</taxon>
        <taxon>Rikenellaceae</taxon>
        <taxon>Mucinivorans</taxon>
    </lineage>
</organism>
<sequence>MTFSFFSLVGIASKKRCDPNKLKSRGIAKRPIKKASQGAPYL</sequence>
<gene>
    <name evidence="2" type="ORF">BN938_1852</name>
</gene>
<proteinExistence type="predicted"/>
<dbReference type="HOGENOM" id="CLU_3254258_0_0_10"/>
<dbReference type="Proteomes" id="UP000027616">
    <property type="component" value="Chromosome I"/>
</dbReference>
<reference evidence="2 3" key="1">
    <citation type="journal article" date="2015" name="Genome Announc.">
        <title>Complete Genome Sequence of the Novel Leech Symbiont Mucinivorans hirudinis M3T.</title>
        <authorList>
            <person name="Nelson M.C."/>
            <person name="Bomar L."/>
            <person name="Graf J."/>
        </authorList>
    </citation>
    <scope>NUCLEOTIDE SEQUENCE [LARGE SCALE GENOMIC DNA]</scope>
    <source>
        <strain evidence="3">M3</strain>
    </source>
</reference>